<reference evidence="8 9" key="1">
    <citation type="submission" date="2020-08" db="EMBL/GenBank/DDBJ databases">
        <authorList>
            <person name="Newling K."/>
            <person name="Davey J."/>
            <person name="Forrester S."/>
        </authorList>
    </citation>
    <scope>NUCLEOTIDE SEQUENCE [LARGE SCALE GENOMIC DNA]</scope>
    <source>
        <strain evidence="9">Crithidia deanei Carvalho (ATCC PRA-265)</strain>
    </source>
</reference>
<dbReference type="InterPro" id="IPR036747">
    <property type="entry name" value="ASF1-like_sf"/>
</dbReference>
<evidence type="ECO:0000256" key="2">
    <source>
        <dbReference type="ARBA" id="ARBA00006051"/>
    </source>
</evidence>
<dbReference type="EMBL" id="LR877145">
    <property type="protein sequence ID" value="CAD2212646.1"/>
    <property type="molecule type" value="Genomic_DNA"/>
</dbReference>
<evidence type="ECO:0000256" key="6">
    <source>
        <dbReference type="ARBA" id="ARBA00023242"/>
    </source>
</evidence>
<protein>
    <submittedName>
        <fullName evidence="8">ASF1 like histone chaperone, putative</fullName>
    </submittedName>
</protein>
<keyword evidence="3" id="KW-0805">Transcription regulation</keyword>
<organism evidence="8 9">
    <name type="scientific">Angomonas deanei</name>
    <dbReference type="NCBI Taxonomy" id="59799"/>
    <lineage>
        <taxon>Eukaryota</taxon>
        <taxon>Discoba</taxon>
        <taxon>Euglenozoa</taxon>
        <taxon>Kinetoplastea</taxon>
        <taxon>Metakinetoplastina</taxon>
        <taxon>Trypanosomatida</taxon>
        <taxon>Trypanosomatidae</taxon>
        <taxon>Strigomonadinae</taxon>
        <taxon>Angomonas</taxon>
    </lineage>
</organism>
<comment type="subcellular location">
    <subcellularLocation>
        <location evidence="1">Nucleus</location>
    </subcellularLocation>
</comment>
<keyword evidence="4" id="KW-0804">Transcription</keyword>
<evidence type="ECO:0000256" key="5">
    <source>
        <dbReference type="ARBA" id="ARBA00023186"/>
    </source>
</evidence>
<evidence type="ECO:0000256" key="1">
    <source>
        <dbReference type="ARBA" id="ARBA00004123"/>
    </source>
</evidence>
<feature type="compositionally biased region" description="Basic and acidic residues" evidence="7">
    <location>
        <begin position="164"/>
        <end position="182"/>
    </location>
</feature>
<evidence type="ECO:0000256" key="3">
    <source>
        <dbReference type="ARBA" id="ARBA00023015"/>
    </source>
</evidence>
<dbReference type="Pfam" id="PF04729">
    <property type="entry name" value="ASF1_hist_chap"/>
    <property type="match status" value="1"/>
</dbReference>
<dbReference type="OrthoDB" id="29755at2759"/>
<dbReference type="PANTHER" id="PTHR12040:SF28">
    <property type="entry name" value="ANTI-SILENCING PROTEIN A-LIKE PROTEIN"/>
    <property type="match status" value="1"/>
</dbReference>
<keyword evidence="9" id="KW-1185">Reference proteome</keyword>
<dbReference type="PANTHER" id="PTHR12040">
    <property type="entry name" value="ANTI-SILENCING PROTEIN 1"/>
    <property type="match status" value="1"/>
</dbReference>
<dbReference type="GO" id="GO:0005634">
    <property type="term" value="C:nucleus"/>
    <property type="evidence" value="ECO:0007669"/>
    <property type="project" value="UniProtKB-SubCell"/>
</dbReference>
<feature type="region of interest" description="Disordered" evidence="7">
    <location>
        <begin position="148"/>
        <end position="182"/>
    </location>
</feature>
<dbReference type="InterPro" id="IPR006818">
    <property type="entry name" value="ASF1-like"/>
</dbReference>
<evidence type="ECO:0000313" key="9">
    <source>
        <dbReference type="Proteomes" id="UP000515908"/>
    </source>
</evidence>
<dbReference type="Gene3D" id="2.60.40.1490">
    <property type="entry name" value="Histone chaperone ASF1-like"/>
    <property type="match status" value="1"/>
</dbReference>
<dbReference type="Proteomes" id="UP000515908">
    <property type="component" value="Chromosome 01"/>
</dbReference>
<evidence type="ECO:0000313" key="8">
    <source>
        <dbReference type="EMBL" id="CAD2212646.1"/>
    </source>
</evidence>
<proteinExistence type="inferred from homology"/>
<evidence type="ECO:0000256" key="7">
    <source>
        <dbReference type="SAM" id="MobiDB-lite"/>
    </source>
</evidence>
<sequence>MSTRVGLSKVTVVEPNPAGFSEALTLKVVIEIFEKVPNDAIDVKFVWSPIWDFSIDQVLDELEVGPFLTTGKHEFVLQSDPPDVSKIPDPTGPTALLVSFTYHGEEFLHIGFNVVVTCTGEIPEVFTSAELLTRTIGRYHSKFTSIRWDTPEEGEKTSPVASEGDEKSASSAEPEEKRVKLE</sequence>
<dbReference type="GO" id="GO:0000785">
    <property type="term" value="C:chromatin"/>
    <property type="evidence" value="ECO:0007669"/>
    <property type="project" value="TreeGrafter"/>
</dbReference>
<name>S9VL15_9TRYP</name>
<dbReference type="SUPFAM" id="SSF101546">
    <property type="entry name" value="ASF1-like"/>
    <property type="match status" value="1"/>
</dbReference>
<comment type="similarity">
    <text evidence="2">Belongs to the ASF1 family.</text>
</comment>
<dbReference type="AlphaFoldDB" id="S9VL15"/>
<gene>
    <name evidence="8" type="ORF">ADEAN_000005800</name>
</gene>
<dbReference type="VEuPathDB" id="TriTrypDB:ADEAN_000005800"/>
<keyword evidence="5" id="KW-0143">Chaperone</keyword>
<evidence type="ECO:0000256" key="4">
    <source>
        <dbReference type="ARBA" id="ARBA00023163"/>
    </source>
</evidence>
<accession>S9VL15</accession>
<dbReference type="GO" id="GO:0006335">
    <property type="term" value="P:DNA replication-dependent chromatin assembly"/>
    <property type="evidence" value="ECO:0007669"/>
    <property type="project" value="TreeGrafter"/>
</dbReference>
<dbReference type="GO" id="GO:0042393">
    <property type="term" value="F:histone binding"/>
    <property type="evidence" value="ECO:0007669"/>
    <property type="project" value="TreeGrafter"/>
</dbReference>
<keyword evidence="6" id="KW-0539">Nucleus</keyword>